<proteinExistence type="predicted"/>
<gene>
    <name evidence="1" type="ORF">AVEN_172599_1</name>
</gene>
<evidence type="ECO:0000313" key="2">
    <source>
        <dbReference type="Proteomes" id="UP000499080"/>
    </source>
</evidence>
<reference evidence="1 2" key="1">
    <citation type="journal article" date="2019" name="Sci. Rep.">
        <title>Orb-weaving spider Araneus ventricosus genome elucidates the spidroin gene catalogue.</title>
        <authorList>
            <person name="Kono N."/>
            <person name="Nakamura H."/>
            <person name="Ohtoshi R."/>
            <person name="Moran D.A.P."/>
            <person name="Shinohara A."/>
            <person name="Yoshida Y."/>
            <person name="Fujiwara M."/>
            <person name="Mori M."/>
            <person name="Tomita M."/>
            <person name="Arakawa K."/>
        </authorList>
    </citation>
    <scope>NUCLEOTIDE SEQUENCE [LARGE SCALE GENOMIC DNA]</scope>
</reference>
<dbReference type="EMBL" id="BGPR01024602">
    <property type="protein sequence ID" value="GBN92799.1"/>
    <property type="molecule type" value="Genomic_DNA"/>
</dbReference>
<protein>
    <submittedName>
        <fullName evidence="1">Uncharacterized protein</fullName>
    </submittedName>
</protein>
<dbReference type="Proteomes" id="UP000499080">
    <property type="component" value="Unassembled WGS sequence"/>
</dbReference>
<dbReference type="AlphaFoldDB" id="A0A4Y2T049"/>
<sequence>MLITSELKMIHPKVQCTWADMGEIFRIIQKIAIPDSVLLNFSTEGRSKVTVVFVLQIKEKILFVAAIQVRGGRRTKGHRYKLENAKPKELSLTLNLSSATLKDPGFSSAFHSARPNTI</sequence>
<comment type="caution">
    <text evidence="1">The sequence shown here is derived from an EMBL/GenBank/DDBJ whole genome shotgun (WGS) entry which is preliminary data.</text>
</comment>
<keyword evidence="2" id="KW-1185">Reference proteome</keyword>
<name>A0A4Y2T049_ARAVE</name>
<organism evidence="1 2">
    <name type="scientific">Araneus ventricosus</name>
    <name type="common">Orbweaver spider</name>
    <name type="synonym">Epeira ventricosa</name>
    <dbReference type="NCBI Taxonomy" id="182803"/>
    <lineage>
        <taxon>Eukaryota</taxon>
        <taxon>Metazoa</taxon>
        <taxon>Ecdysozoa</taxon>
        <taxon>Arthropoda</taxon>
        <taxon>Chelicerata</taxon>
        <taxon>Arachnida</taxon>
        <taxon>Araneae</taxon>
        <taxon>Araneomorphae</taxon>
        <taxon>Entelegynae</taxon>
        <taxon>Araneoidea</taxon>
        <taxon>Araneidae</taxon>
        <taxon>Araneus</taxon>
    </lineage>
</organism>
<accession>A0A4Y2T049</accession>
<evidence type="ECO:0000313" key="1">
    <source>
        <dbReference type="EMBL" id="GBN92799.1"/>
    </source>
</evidence>